<dbReference type="GO" id="GO:0004314">
    <property type="term" value="F:[acyl-carrier-protein] S-malonyltransferase activity"/>
    <property type="evidence" value="ECO:0007669"/>
    <property type="project" value="UniProtKB-EC"/>
</dbReference>
<dbReference type="InterPro" id="IPR014043">
    <property type="entry name" value="Acyl_transferase_dom"/>
</dbReference>
<evidence type="ECO:0000256" key="4">
    <source>
        <dbReference type="ARBA" id="ARBA00048462"/>
    </source>
</evidence>
<dbReference type="SMART" id="SM00827">
    <property type="entry name" value="PKS_AT"/>
    <property type="match status" value="1"/>
</dbReference>
<dbReference type="EC" id="2.3.1.39" evidence="1"/>
<dbReference type="Gene3D" id="3.30.70.250">
    <property type="entry name" value="Malonyl-CoA ACP transacylase, ACP-binding"/>
    <property type="match status" value="1"/>
</dbReference>
<keyword evidence="2" id="KW-0808">Transferase</keyword>
<dbReference type="EMBL" id="JABFOR010000013">
    <property type="protein sequence ID" value="NOJ71339.1"/>
    <property type="molecule type" value="Genomic_DNA"/>
</dbReference>
<dbReference type="InterPro" id="IPR016035">
    <property type="entry name" value="Acyl_Trfase/lysoPLipase"/>
</dbReference>
<dbReference type="SUPFAM" id="SSF55048">
    <property type="entry name" value="Probable ACP-binding domain of malonyl-CoA ACP transacylase"/>
    <property type="match status" value="1"/>
</dbReference>
<dbReference type="Pfam" id="PF00698">
    <property type="entry name" value="Acyl_transf_1"/>
    <property type="match status" value="1"/>
</dbReference>
<dbReference type="PANTHER" id="PTHR42681">
    <property type="entry name" value="MALONYL-COA-ACYL CARRIER PROTEIN TRANSACYLASE, MITOCHONDRIAL"/>
    <property type="match status" value="1"/>
</dbReference>
<dbReference type="AlphaFoldDB" id="A0AAP6ZZ36"/>
<dbReference type="InterPro" id="IPR016036">
    <property type="entry name" value="Malonyl_transacylase_ACP-bd"/>
</dbReference>
<dbReference type="SUPFAM" id="SSF52151">
    <property type="entry name" value="FabD/lysophospholipase-like"/>
    <property type="match status" value="1"/>
</dbReference>
<feature type="domain" description="Malonyl-CoA:ACP transacylase (MAT)" evidence="5">
    <location>
        <begin position="54"/>
        <end position="300"/>
    </location>
</feature>
<sequence length="314" mass="35644">MDKLTSKKHAFLFQGVGADYRDFLDRFDEEQRNTLKTYCSTVNAEIGLELYSYLFQSHDREHTGYDKTFYDWIVIYTCDYVVYQQYWNSGIRPTMMLGYSMGLITAMACGRSISFGDGLRMLRTIYEYPKSFTIPCSMGVIVGKTHQEVRDLIANGTAEEDVYIASENNETCLVVSGIKASVERVLELAEQSGAIKASAIHSPYAFHSPYAARGIDMFVNLVEEIPICDGEIPIFSVFTQTVIQDAAELKNELIKNMASSMNWKASIQKLGEWGIDSFVEISLDDSLTKISRIISLDAEFLTYKKFMRLKMPCK</sequence>
<dbReference type="GO" id="GO:0006633">
    <property type="term" value="P:fatty acid biosynthetic process"/>
    <property type="evidence" value="ECO:0007669"/>
    <property type="project" value="TreeGrafter"/>
</dbReference>
<reference evidence="6 7" key="1">
    <citation type="submission" date="2020-05" db="EMBL/GenBank/DDBJ databases">
        <title>Whole genome sequencing and identification of novel metabolites from Paenibacillus alvei strain JR949.</title>
        <authorList>
            <person name="Rajendhran J."/>
            <person name="Sree Pranav P."/>
            <person name="Mahalakshmi B."/>
            <person name="Karthikeyan R."/>
        </authorList>
    </citation>
    <scope>NUCLEOTIDE SEQUENCE [LARGE SCALE GENOMIC DNA]</scope>
    <source>
        <strain evidence="6 7">JR949</strain>
    </source>
</reference>
<evidence type="ECO:0000313" key="6">
    <source>
        <dbReference type="EMBL" id="NOJ71339.1"/>
    </source>
</evidence>
<evidence type="ECO:0000259" key="5">
    <source>
        <dbReference type="SMART" id="SM00827"/>
    </source>
</evidence>
<protein>
    <recommendedName>
        <fullName evidence="1">[acyl-carrier-protein] S-malonyltransferase</fullName>
        <ecNumber evidence="1">2.3.1.39</ecNumber>
    </recommendedName>
</protein>
<evidence type="ECO:0000256" key="2">
    <source>
        <dbReference type="ARBA" id="ARBA00022679"/>
    </source>
</evidence>
<gene>
    <name evidence="6" type="ORF">HMI46_12295</name>
</gene>
<evidence type="ECO:0000256" key="3">
    <source>
        <dbReference type="ARBA" id="ARBA00023315"/>
    </source>
</evidence>
<name>A0AAP6ZZ36_PAEAL</name>
<dbReference type="InterPro" id="IPR001227">
    <property type="entry name" value="Ac_transferase_dom_sf"/>
</dbReference>
<accession>A0AAP6ZZ36</accession>
<dbReference type="GO" id="GO:0005829">
    <property type="term" value="C:cytosol"/>
    <property type="evidence" value="ECO:0007669"/>
    <property type="project" value="TreeGrafter"/>
</dbReference>
<dbReference type="InterPro" id="IPR050858">
    <property type="entry name" value="Mal-CoA-ACP_Trans/PKS_FabD"/>
</dbReference>
<comment type="caution">
    <text evidence="6">The sequence shown here is derived from an EMBL/GenBank/DDBJ whole genome shotgun (WGS) entry which is preliminary data.</text>
</comment>
<dbReference type="Gene3D" id="3.40.366.10">
    <property type="entry name" value="Malonyl-Coenzyme A Acyl Carrier Protein, domain 2"/>
    <property type="match status" value="1"/>
</dbReference>
<dbReference type="PANTHER" id="PTHR42681:SF1">
    <property type="entry name" value="MALONYL-COA-ACYL CARRIER PROTEIN TRANSACYLASE, MITOCHONDRIAL"/>
    <property type="match status" value="1"/>
</dbReference>
<organism evidence="6 7">
    <name type="scientific">Paenibacillus alvei</name>
    <name type="common">Bacillus alvei</name>
    <dbReference type="NCBI Taxonomy" id="44250"/>
    <lineage>
        <taxon>Bacteria</taxon>
        <taxon>Bacillati</taxon>
        <taxon>Bacillota</taxon>
        <taxon>Bacilli</taxon>
        <taxon>Bacillales</taxon>
        <taxon>Paenibacillaceae</taxon>
        <taxon>Paenibacillus</taxon>
    </lineage>
</organism>
<dbReference type="RefSeq" id="WP_171416829.1">
    <property type="nucleotide sequence ID" value="NZ_JABFOR010000013.1"/>
</dbReference>
<dbReference type="Proteomes" id="UP000552038">
    <property type="component" value="Unassembled WGS sequence"/>
</dbReference>
<evidence type="ECO:0000256" key="1">
    <source>
        <dbReference type="ARBA" id="ARBA00013258"/>
    </source>
</evidence>
<keyword evidence="3" id="KW-0012">Acyltransferase</keyword>
<evidence type="ECO:0000313" key="7">
    <source>
        <dbReference type="Proteomes" id="UP000552038"/>
    </source>
</evidence>
<comment type="catalytic activity">
    <reaction evidence="4">
        <text>holo-[ACP] + malonyl-CoA = malonyl-[ACP] + CoA</text>
        <dbReference type="Rhea" id="RHEA:41792"/>
        <dbReference type="Rhea" id="RHEA-COMP:9623"/>
        <dbReference type="Rhea" id="RHEA-COMP:9685"/>
        <dbReference type="ChEBI" id="CHEBI:57287"/>
        <dbReference type="ChEBI" id="CHEBI:57384"/>
        <dbReference type="ChEBI" id="CHEBI:64479"/>
        <dbReference type="ChEBI" id="CHEBI:78449"/>
        <dbReference type="EC" id="2.3.1.39"/>
    </reaction>
</comment>
<proteinExistence type="predicted"/>